<evidence type="ECO:0000313" key="2">
    <source>
        <dbReference type="Proteomes" id="UP000265520"/>
    </source>
</evidence>
<protein>
    <submittedName>
        <fullName evidence="1">Uncharacterized protein</fullName>
    </submittedName>
</protein>
<feature type="non-terminal residue" evidence="1">
    <location>
        <position position="1"/>
    </location>
</feature>
<keyword evidence="2" id="KW-1185">Reference proteome</keyword>
<organism evidence="1 2">
    <name type="scientific">Trifolium medium</name>
    <dbReference type="NCBI Taxonomy" id="97028"/>
    <lineage>
        <taxon>Eukaryota</taxon>
        <taxon>Viridiplantae</taxon>
        <taxon>Streptophyta</taxon>
        <taxon>Embryophyta</taxon>
        <taxon>Tracheophyta</taxon>
        <taxon>Spermatophyta</taxon>
        <taxon>Magnoliopsida</taxon>
        <taxon>eudicotyledons</taxon>
        <taxon>Gunneridae</taxon>
        <taxon>Pentapetalae</taxon>
        <taxon>rosids</taxon>
        <taxon>fabids</taxon>
        <taxon>Fabales</taxon>
        <taxon>Fabaceae</taxon>
        <taxon>Papilionoideae</taxon>
        <taxon>50 kb inversion clade</taxon>
        <taxon>NPAAA clade</taxon>
        <taxon>Hologalegina</taxon>
        <taxon>IRL clade</taxon>
        <taxon>Trifolieae</taxon>
        <taxon>Trifolium</taxon>
    </lineage>
</organism>
<dbReference type="EMBL" id="LXQA010654373">
    <property type="protein sequence ID" value="MCI64370.1"/>
    <property type="molecule type" value="Genomic_DNA"/>
</dbReference>
<dbReference type="AlphaFoldDB" id="A0A392TVR2"/>
<name>A0A392TVR2_9FABA</name>
<proteinExistence type="predicted"/>
<sequence>IAEEKMQENRVTLRVAQHSLARCANTRNKNRTTGNTLRVAQIAES</sequence>
<reference evidence="1 2" key="1">
    <citation type="journal article" date="2018" name="Front. Plant Sci.">
        <title>Red Clover (Trifolium pratense) and Zigzag Clover (T. medium) - A Picture of Genomic Similarities and Differences.</title>
        <authorList>
            <person name="Dluhosova J."/>
            <person name="Istvanek J."/>
            <person name="Nedelnik J."/>
            <person name="Repkova J."/>
        </authorList>
    </citation>
    <scope>NUCLEOTIDE SEQUENCE [LARGE SCALE GENOMIC DNA]</scope>
    <source>
        <strain evidence="2">cv. 10/8</strain>
        <tissue evidence="1">Leaf</tissue>
    </source>
</reference>
<accession>A0A392TVR2</accession>
<comment type="caution">
    <text evidence="1">The sequence shown here is derived from an EMBL/GenBank/DDBJ whole genome shotgun (WGS) entry which is preliminary data.</text>
</comment>
<dbReference type="Proteomes" id="UP000265520">
    <property type="component" value="Unassembled WGS sequence"/>
</dbReference>
<evidence type="ECO:0000313" key="1">
    <source>
        <dbReference type="EMBL" id="MCI64370.1"/>
    </source>
</evidence>